<proteinExistence type="predicted"/>
<feature type="region of interest" description="Disordered" evidence="1">
    <location>
        <begin position="172"/>
        <end position="213"/>
    </location>
</feature>
<protein>
    <submittedName>
        <fullName evidence="2">Uncharacterized protein</fullName>
    </submittedName>
</protein>
<accession>A0A024UED7</accession>
<sequence length="213" mass="24691">MFRRALHSTARTLASRREMWNLLRPSNWHPAAALEQSLLEGDKLERAMLNSLKLVPWGWNMEQLAKEEREFFQDIPDDYKGKEQNSKTTTLPYANYSYSSAYLVDNDGRRVESVRRRYEDSTGKLKAMHARDVNGRKMLAKWNRDQYSDKGTHEVKCSEGTPEEFEELWKKTPFADEEKPIELGEPDTLKQNKPMDTEQALPLHASPIESATA</sequence>
<feature type="compositionally biased region" description="Basic and acidic residues" evidence="1">
    <location>
        <begin position="172"/>
        <end position="196"/>
    </location>
</feature>
<dbReference type="EMBL" id="KI913958">
    <property type="protein sequence ID" value="ETW04252.1"/>
    <property type="molecule type" value="Genomic_DNA"/>
</dbReference>
<organism evidence="2">
    <name type="scientific">Aphanomyces invadans</name>
    <dbReference type="NCBI Taxonomy" id="157072"/>
    <lineage>
        <taxon>Eukaryota</taxon>
        <taxon>Sar</taxon>
        <taxon>Stramenopiles</taxon>
        <taxon>Oomycota</taxon>
        <taxon>Saprolegniomycetes</taxon>
        <taxon>Saprolegniales</taxon>
        <taxon>Verrucalvaceae</taxon>
        <taxon>Aphanomyces</taxon>
    </lineage>
</organism>
<dbReference type="AlphaFoldDB" id="A0A024UED7"/>
<dbReference type="OrthoDB" id="163343at2759"/>
<dbReference type="eggNOG" id="ENOG502S39U">
    <property type="taxonomic scope" value="Eukaryota"/>
</dbReference>
<evidence type="ECO:0000313" key="2">
    <source>
        <dbReference type="EMBL" id="ETW04252.1"/>
    </source>
</evidence>
<dbReference type="GeneID" id="20081630"/>
<reference evidence="2" key="1">
    <citation type="submission" date="2013-12" db="EMBL/GenBank/DDBJ databases">
        <title>The Genome Sequence of Aphanomyces invadans NJM9701.</title>
        <authorList>
            <consortium name="The Broad Institute Genomics Platform"/>
            <person name="Russ C."/>
            <person name="Tyler B."/>
            <person name="van West P."/>
            <person name="Dieguez-Uribeondo J."/>
            <person name="Young S.K."/>
            <person name="Zeng Q."/>
            <person name="Gargeya S."/>
            <person name="Fitzgerald M."/>
            <person name="Abouelleil A."/>
            <person name="Alvarado L."/>
            <person name="Chapman S.B."/>
            <person name="Gainer-Dewar J."/>
            <person name="Goldberg J."/>
            <person name="Griggs A."/>
            <person name="Gujja S."/>
            <person name="Hansen M."/>
            <person name="Howarth C."/>
            <person name="Imamovic A."/>
            <person name="Ireland A."/>
            <person name="Larimer J."/>
            <person name="McCowan C."/>
            <person name="Murphy C."/>
            <person name="Pearson M."/>
            <person name="Poon T.W."/>
            <person name="Priest M."/>
            <person name="Roberts A."/>
            <person name="Saif S."/>
            <person name="Shea T."/>
            <person name="Sykes S."/>
            <person name="Wortman J."/>
            <person name="Nusbaum C."/>
            <person name="Birren B."/>
        </authorList>
    </citation>
    <scope>NUCLEOTIDE SEQUENCE [LARGE SCALE GENOMIC DNA]</scope>
    <source>
        <strain evidence="2">NJM9701</strain>
    </source>
</reference>
<dbReference type="VEuPathDB" id="FungiDB:H310_04580"/>
<name>A0A024UED7_9STRA</name>
<evidence type="ECO:0000256" key="1">
    <source>
        <dbReference type="SAM" id="MobiDB-lite"/>
    </source>
</evidence>
<dbReference type="RefSeq" id="XP_008867208.1">
    <property type="nucleotide sequence ID" value="XM_008868986.1"/>
</dbReference>
<gene>
    <name evidence="2" type="ORF">H310_04580</name>
</gene>